<comment type="caution">
    <text evidence="2">The sequence shown here is derived from an EMBL/GenBank/DDBJ whole genome shotgun (WGS) entry which is preliminary data.</text>
</comment>
<dbReference type="SUPFAM" id="SSF46626">
    <property type="entry name" value="Cytochrome c"/>
    <property type="match status" value="1"/>
</dbReference>
<dbReference type="Pfam" id="PF06537">
    <property type="entry name" value="DHOR"/>
    <property type="match status" value="1"/>
</dbReference>
<dbReference type="AlphaFoldDB" id="A0A0F6A745"/>
<evidence type="ECO:0000313" key="2">
    <source>
        <dbReference type="EMBL" id="KKE81933.1"/>
    </source>
</evidence>
<dbReference type="PROSITE" id="PS51257">
    <property type="entry name" value="PROKAR_LIPOPROTEIN"/>
    <property type="match status" value="1"/>
</dbReference>
<name>A0A0F6A745_9GAMM</name>
<feature type="signal peptide" evidence="1">
    <location>
        <begin position="1"/>
        <end position="22"/>
    </location>
</feature>
<dbReference type="InterPro" id="IPR051395">
    <property type="entry name" value="Cytochrome_c_Peroxidase/MauG"/>
</dbReference>
<proteinExistence type="predicted"/>
<dbReference type="Gene3D" id="1.10.760.10">
    <property type="entry name" value="Cytochrome c-like domain"/>
    <property type="match status" value="1"/>
</dbReference>
<dbReference type="EMBL" id="AUXW01000173">
    <property type="protein sequence ID" value="KKE81933.1"/>
    <property type="molecule type" value="Genomic_DNA"/>
</dbReference>
<reference evidence="2 3" key="1">
    <citation type="journal article" date="2015" name="BMC Genomics">
        <title>Genome mining reveals unlocked bioactive potential of marine Gram-negative bacteria.</title>
        <authorList>
            <person name="Machado H."/>
            <person name="Sonnenschein E.C."/>
            <person name="Melchiorsen J."/>
            <person name="Gram L."/>
        </authorList>
    </citation>
    <scope>NUCLEOTIDE SEQUENCE [LARGE SCALE GENOMIC DNA]</scope>
    <source>
        <strain evidence="2 3">S4054</strain>
    </source>
</reference>
<dbReference type="PANTHER" id="PTHR30600:SF4">
    <property type="entry name" value="CYTOCHROME C DOMAIN-CONTAINING PROTEIN"/>
    <property type="match status" value="1"/>
</dbReference>
<keyword evidence="1" id="KW-0732">Signal</keyword>
<evidence type="ECO:0000313" key="3">
    <source>
        <dbReference type="Proteomes" id="UP000033434"/>
    </source>
</evidence>
<dbReference type="Proteomes" id="UP000033434">
    <property type="component" value="Unassembled WGS sequence"/>
</dbReference>
<feature type="chain" id="PRO_5002499227" description="Cytochrome c domain-containing protein" evidence="1">
    <location>
        <begin position="23"/>
        <end position="632"/>
    </location>
</feature>
<dbReference type="RefSeq" id="WP_046357614.1">
    <property type="nucleotide sequence ID" value="NZ_AUXW01000173.1"/>
</dbReference>
<dbReference type="InterPro" id="IPR010538">
    <property type="entry name" value="DHOR"/>
</dbReference>
<gene>
    <name evidence="2" type="ORF">N479_20665</name>
</gene>
<dbReference type="GO" id="GO:0004130">
    <property type="term" value="F:cytochrome-c peroxidase activity"/>
    <property type="evidence" value="ECO:0007669"/>
    <property type="project" value="TreeGrafter"/>
</dbReference>
<sequence>MKNRPSISNGKLKIGLASTALAFTIVGCNVYTQDEKAEDPKGFKFTKSGIREISTDLYVPFPKGGEETPQRLPNIEQDDLLAGKYSLAQLLEAGQNQFNVPFDPINGHGEGPKGPRSKQRAIWNSRGGTIKDPAAWPFLRVNGLDSQSCFECHNTIGQYSPPGAKTVAQVRKPAAQGGSAGLASNAFINDQFPEALEQLLIKNPSTKAVMTKFVRNPPHVFGTGYTQRLATEMTTELKAQVEAANIAALLHHNKEHSISLKSKGIEFGRYSVSCTSDNFEDCHPVKEHIVGVQDDLVVRPFQWGGIASTVRHFARDALDFHFSVQAVEKVGNKDCDLDGLINEISVGNVSALTAYVTMFRPPNQVIDFNNAPDIELGRKHFEQVGCINCHASTLKMDNPTLTIMTPPEVPNSEPCPREVAQLSNPIDGLTDSAKEATMQVKRAFNSNKLIALRRSTGRVTAEQLYQAVLPELHDANVKFLAKSNFQIDLNLSKFKRGMLPDYVWPRLDYTPGQPTSVPLYSDLKLHYMGKRLSDDYPQPTDTEGYEAKPGVYVTRPLWGVADTAPYMHDGRARTLTEAIQLHGVNGSDAKSVYDNFNKLRKEEQQQLIKFLESLRLPIQEGVKEAEYLSAAR</sequence>
<dbReference type="PATRIC" id="fig|1129367.4.peg.4206"/>
<accession>A0A0F6A745</accession>
<evidence type="ECO:0000256" key="1">
    <source>
        <dbReference type="SAM" id="SignalP"/>
    </source>
</evidence>
<dbReference type="GO" id="GO:0009055">
    <property type="term" value="F:electron transfer activity"/>
    <property type="evidence" value="ECO:0007669"/>
    <property type="project" value="InterPro"/>
</dbReference>
<protein>
    <recommendedName>
        <fullName evidence="4">Cytochrome c domain-containing protein</fullName>
    </recommendedName>
</protein>
<dbReference type="InterPro" id="IPR036909">
    <property type="entry name" value="Cyt_c-like_dom_sf"/>
</dbReference>
<dbReference type="PANTHER" id="PTHR30600">
    <property type="entry name" value="CYTOCHROME C PEROXIDASE-RELATED"/>
    <property type="match status" value="1"/>
</dbReference>
<dbReference type="GO" id="GO:0020037">
    <property type="term" value="F:heme binding"/>
    <property type="evidence" value="ECO:0007669"/>
    <property type="project" value="InterPro"/>
</dbReference>
<organism evidence="2 3">
    <name type="scientific">Pseudoalteromonas luteoviolacea S4054</name>
    <dbReference type="NCBI Taxonomy" id="1129367"/>
    <lineage>
        <taxon>Bacteria</taxon>
        <taxon>Pseudomonadati</taxon>
        <taxon>Pseudomonadota</taxon>
        <taxon>Gammaproteobacteria</taxon>
        <taxon>Alteromonadales</taxon>
        <taxon>Pseudoalteromonadaceae</taxon>
        <taxon>Pseudoalteromonas</taxon>
    </lineage>
</organism>
<evidence type="ECO:0008006" key="4">
    <source>
        <dbReference type="Google" id="ProtNLM"/>
    </source>
</evidence>